<dbReference type="EMBL" id="BAABBV010000001">
    <property type="protein sequence ID" value="GAA4153691.1"/>
    <property type="molecule type" value="Genomic_DNA"/>
</dbReference>
<accession>A0ABP7ZGB5</accession>
<sequence>MSADPRRDALAEALAGQGVEVAYLHPIAPPFIVFVGAAGRDALRVPVILRAARLALGTDDVRITFLPASASLPPDLIRILSERS</sequence>
<reference evidence="1" key="2">
    <citation type="submission" date="2023-12" db="EMBL/GenBank/DDBJ databases">
        <authorList>
            <person name="Sun Q."/>
            <person name="Inoue M."/>
        </authorList>
    </citation>
    <scope>NUCLEOTIDE SEQUENCE</scope>
    <source>
        <strain evidence="1">JCM 17590</strain>
    </source>
</reference>
<evidence type="ECO:0000313" key="1">
    <source>
        <dbReference type="EMBL" id="GAA4153691.1"/>
    </source>
</evidence>
<comment type="caution">
    <text evidence="1">The sequence shown here is derived from an EMBL/GenBank/DDBJ whole genome shotgun (WGS) entry which is preliminary data.</text>
</comment>
<protein>
    <submittedName>
        <fullName evidence="1">Uncharacterized protein</fullName>
    </submittedName>
</protein>
<proteinExistence type="predicted"/>
<organism evidence="1 2">
    <name type="scientific">Gryllotalpicola daejeonensis</name>
    <dbReference type="NCBI Taxonomy" id="993087"/>
    <lineage>
        <taxon>Bacteria</taxon>
        <taxon>Bacillati</taxon>
        <taxon>Actinomycetota</taxon>
        <taxon>Actinomycetes</taxon>
        <taxon>Micrococcales</taxon>
        <taxon>Microbacteriaceae</taxon>
        <taxon>Gryllotalpicola</taxon>
    </lineage>
</organism>
<dbReference type="RefSeq" id="WP_344789724.1">
    <property type="nucleotide sequence ID" value="NZ_BAABBV010000001.1"/>
</dbReference>
<reference evidence="1" key="1">
    <citation type="journal article" date="2014" name="Int. J. Syst. Evol. Microbiol.">
        <title>Complete genome of a new Firmicutes species belonging to the dominant human colonic microbiota ('Ruminococcus bicirculans') reveals two chromosomes and a selective capacity to utilize plant glucans.</title>
        <authorList>
            <consortium name="NISC Comparative Sequencing Program"/>
            <person name="Wegmann U."/>
            <person name="Louis P."/>
            <person name="Goesmann A."/>
            <person name="Henrissat B."/>
            <person name="Duncan S.H."/>
            <person name="Flint H.J."/>
        </authorList>
    </citation>
    <scope>NUCLEOTIDE SEQUENCE</scope>
    <source>
        <strain evidence="1">JCM 17590</strain>
    </source>
</reference>
<name>A0ABP7ZGB5_9MICO</name>
<dbReference type="Proteomes" id="UP001415169">
    <property type="component" value="Unassembled WGS sequence"/>
</dbReference>
<evidence type="ECO:0000313" key="2">
    <source>
        <dbReference type="Proteomes" id="UP001415169"/>
    </source>
</evidence>
<gene>
    <name evidence="1" type="ORF">GCM10022286_00390</name>
</gene>
<keyword evidence="2" id="KW-1185">Reference proteome</keyword>